<accession>A0A3R6JH92</accession>
<dbReference type="AlphaFoldDB" id="A0A3R6JH92"/>
<evidence type="ECO:0000313" key="3">
    <source>
        <dbReference type="Proteomes" id="UP000283513"/>
    </source>
</evidence>
<sequence length="78" mass="9426">MLKLESERDRLIADAIQMEIGYENTQSLLEKKNMPKLYARDRRDTIFIWALYHCQKLEMVNKICKKYDCIPLKFTKKI</sequence>
<dbReference type="EMBL" id="QSHO01000009">
    <property type="protein sequence ID" value="RHC16381.1"/>
    <property type="molecule type" value="Genomic_DNA"/>
</dbReference>
<evidence type="ECO:0000313" key="1">
    <source>
        <dbReference type="EMBL" id="RHC16381.1"/>
    </source>
</evidence>
<reference evidence="3 4" key="1">
    <citation type="submission" date="2018-08" db="EMBL/GenBank/DDBJ databases">
        <title>A genome reference for cultivated species of the human gut microbiota.</title>
        <authorList>
            <person name="Zou Y."/>
            <person name="Xue W."/>
            <person name="Luo G."/>
        </authorList>
    </citation>
    <scope>NUCLEOTIDE SEQUENCE [LARGE SCALE GENOMIC DNA]</scope>
    <source>
        <strain evidence="2 4">AF31-21AC</strain>
        <strain evidence="1 3">AM37-1AC</strain>
    </source>
</reference>
<dbReference type="Proteomes" id="UP000283513">
    <property type="component" value="Unassembled WGS sequence"/>
</dbReference>
<comment type="caution">
    <text evidence="2">The sequence shown here is derived from an EMBL/GenBank/DDBJ whole genome shotgun (WGS) entry which is preliminary data.</text>
</comment>
<name>A0A3R6JH92_9FIRM</name>
<dbReference type="Proteomes" id="UP000283586">
    <property type="component" value="Unassembled WGS sequence"/>
</dbReference>
<evidence type="ECO:0000313" key="2">
    <source>
        <dbReference type="EMBL" id="RHN11417.1"/>
    </source>
</evidence>
<dbReference type="EMBL" id="QRQN01000002">
    <property type="protein sequence ID" value="RHN11417.1"/>
    <property type="molecule type" value="Genomic_DNA"/>
</dbReference>
<proteinExistence type="predicted"/>
<organism evidence="2 4">
    <name type="scientific">Roseburia intestinalis</name>
    <dbReference type="NCBI Taxonomy" id="166486"/>
    <lineage>
        <taxon>Bacteria</taxon>
        <taxon>Bacillati</taxon>
        <taxon>Bacillota</taxon>
        <taxon>Clostridia</taxon>
        <taxon>Lachnospirales</taxon>
        <taxon>Lachnospiraceae</taxon>
        <taxon>Roseburia</taxon>
    </lineage>
</organism>
<gene>
    <name evidence="1" type="ORF">DW856_11365</name>
    <name evidence="2" type="ORF">DWZ31_02085</name>
</gene>
<evidence type="ECO:0000313" key="4">
    <source>
        <dbReference type="Proteomes" id="UP000283586"/>
    </source>
</evidence>
<dbReference type="RefSeq" id="WP_118488104.1">
    <property type="nucleotide sequence ID" value="NZ_QRQN01000002.1"/>
</dbReference>
<protein>
    <submittedName>
        <fullName evidence="2">Uncharacterized protein</fullName>
    </submittedName>
</protein>